<name>A0A1A7BGE2_9SPHN</name>
<accession>A0A1A7BGE2</accession>
<dbReference type="InterPro" id="IPR005979">
    <property type="entry name" value="Prochl_reduct"/>
</dbReference>
<evidence type="ECO:0000256" key="1">
    <source>
        <dbReference type="ARBA" id="ARBA00005173"/>
    </source>
</evidence>
<organism evidence="9 10">
    <name type="scientific">Erythrobacter dokdonensis DSW-74</name>
    <dbReference type="NCBI Taxonomy" id="1300349"/>
    <lineage>
        <taxon>Bacteria</taxon>
        <taxon>Pseudomonadati</taxon>
        <taxon>Pseudomonadota</taxon>
        <taxon>Alphaproteobacteria</taxon>
        <taxon>Sphingomonadales</taxon>
        <taxon>Erythrobacteraceae</taxon>
        <taxon>Erythrobacter/Porphyrobacter group</taxon>
        <taxon>Erythrobacter</taxon>
    </lineage>
</organism>
<evidence type="ECO:0000256" key="4">
    <source>
        <dbReference type="ARBA" id="ARBA00022531"/>
    </source>
</evidence>
<keyword evidence="5" id="KW-0521">NADP</keyword>
<gene>
    <name evidence="9" type="ORF">I603_1002</name>
</gene>
<keyword evidence="7" id="KW-0149">Chlorophyll biosynthesis</keyword>
<keyword evidence="4" id="KW-0602">Photosynthesis</keyword>
<evidence type="ECO:0000256" key="7">
    <source>
        <dbReference type="ARBA" id="ARBA00023171"/>
    </source>
</evidence>
<keyword evidence="10" id="KW-1185">Reference proteome</keyword>
<dbReference type="InterPro" id="IPR036291">
    <property type="entry name" value="NAD(P)-bd_dom_sf"/>
</dbReference>
<dbReference type="RefSeq" id="WP_068863292.1">
    <property type="nucleotide sequence ID" value="NZ_LZYB01000002.1"/>
</dbReference>
<keyword evidence="6" id="KW-0560">Oxidoreductase</keyword>
<evidence type="ECO:0000256" key="3">
    <source>
        <dbReference type="ARBA" id="ARBA00012006"/>
    </source>
</evidence>
<dbReference type="NCBIfam" id="TIGR01289">
    <property type="entry name" value="LPOR"/>
    <property type="match status" value="1"/>
</dbReference>
<evidence type="ECO:0000313" key="10">
    <source>
        <dbReference type="Proteomes" id="UP000092484"/>
    </source>
</evidence>
<evidence type="ECO:0000256" key="5">
    <source>
        <dbReference type="ARBA" id="ARBA00022857"/>
    </source>
</evidence>
<dbReference type="STRING" id="1300349.I603_1002"/>
<dbReference type="Pfam" id="PF00106">
    <property type="entry name" value="adh_short"/>
    <property type="match status" value="1"/>
</dbReference>
<dbReference type="AlphaFoldDB" id="A0A1A7BGE2"/>
<dbReference type="PANTHER" id="PTHR44419">
    <property type="entry name" value="PROTOCHLOROPHYLLIDE REDUCTASE C, CHLOROPLASTIC"/>
    <property type="match status" value="1"/>
</dbReference>
<dbReference type="PRINTS" id="PR00081">
    <property type="entry name" value="GDHRDH"/>
</dbReference>
<dbReference type="PANTHER" id="PTHR44419:SF19">
    <property type="entry name" value="PROTOCHLOROPHYLLIDE REDUCTASE A, CHLOROPLASTIC"/>
    <property type="match status" value="1"/>
</dbReference>
<dbReference type="GO" id="GO:0015979">
    <property type="term" value="P:photosynthesis"/>
    <property type="evidence" value="ECO:0007669"/>
    <property type="project" value="UniProtKB-KW"/>
</dbReference>
<dbReference type="PATRIC" id="fig|1300349.4.peg.998"/>
<dbReference type="EMBL" id="LZYB01000002">
    <property type="protein sequence ID" value="OBV11559.1"/>
    <property type="molecule type" value="Genomic_DNA"/>
</dbReference>
<protein>
    <recommendedName>
        <fullName evidence="3 8">Protochlorophyllide reductase</fullName>
        <ecNumber evidence="3 8">1.3.1.33</ecNumber>
    </recommendedName>
</protein>
<evidence type="ECO:0000256" key="8">
    <source>
        <dbReference type="NCBIfam" id="TIGR01289"/>
    </source>
</evidence>
<comment type="similarity">
    <text evidence="2">Belongs to the short-chain dehydrogenases/reductases (SDR) family. POR subfamily.</text>
</comment>
<sequence>MTDLPKKTALVTGASSGVGLWSAKALADRGWHVIMACRDLAKAESAAREAGIAPANRTLLHVDLADFASVRALAEAARETVRAGGGALDALVLNAAVYLPRAEAPQRNADGYEISVATNYLGHFLLANLLLPDLEAAPAPRLVTLGTVTANSEEFGGKIPIPAPADLGDLEGLEAGFRDPVAMIDGKPFKPGKAYKDSKLALMIMSRELHARFHDKTGIIFATLYPGCVADTPLFRHAPKAFQTIFPWFQKNITKGYVSQPLSGERVAQVVADPDFTRSGVHWSWGNRQKPGAQAFAQPLSSKAENAHRAARLWDLSAKLVGLEDARIGEPA</sequence>
<dbReference type="EC" id="1.3.1.33" evidence="3 8"/>
<evidence type="ECO:0000256" key="2">
    <source>
        <dbReference type="ARBA" id="ARBA00005821"/>
    </source>
</evidence>
<evidence type="ECO:0000313" key="9">
    <source>
        <dbReference type="EMBL" id="OBV11559.1"/>
    </source>
</evidence>
<proteinExistence type="inferred from homology"/>
<reference evidence="9 10" key="1">
    <citation type="submission" date="2016-06" db="EMBL/GenBank/DDBJ databases">
        <title>Genome sequence of Porphyrobacter dokdonensis DSW-74.</title>
        <authorList>
            <person name="Kim J.F."/>
            <person name="Song J.Y."/>
        </authorList>
    </citation>
    <scope>NUCLEOTIDE SEQUENCE [LARGE SCALE GENOMIC DNA]</scope>
    <source>
        <strain evidence="9 10">DSW-74</strain>
    </source>
</reference>
<dbReference type="Gene3D" id="3.40.50.720">
    <property type="entry name" value="NAD(P)-binding Rossmann-like Domain"/>
    <property type="match status" value="1"/>
</dbReference>
<dbReference type="GO" id="GO:0016630">
    <property type="term" value="F:protochlorophyllide reductase activity"/>
    <property type="evidence" value="ECO:0007669"/>
    <property type="project" value="UniProtKB-UniRule"/>
</dbReference>
<dbReference type="Proteomes" id="UP000092484">
    <property type="component" value="Unassembled WGS sequence"/>
</dbReference>
<dbReference type="SUPFAM" id="SSF51735">
    <property type="entry name" value="NAD(P)-binding Rossmann-fold domains"/>
    <property type="match status" value="1"/>
</dbReference>
<comment type="pathway">
    <text evidence="1">Porphyrin-containing compound metabolism; chlorophyll biosynthesis.</text>
</comment>
<dbReference type="UniPathway" id="UPA00668"/>
<dbReference type="InterPro" id="IPR002347">
    <property type="entry name" value="SDR_fam"/>
</dbReference>
<dbReference type="GO" id="GO:0015995">
    <property type="term" value="P:chlorophyll biosynthetic process"/>
    <property type="evidence" value="ECO:0007669"/>
    <property type="project" value="UniProtKB-UniRule"/>
</dbReference>
<comment type="caution">
    <text evidence="9">The sequence shown here is derived from an EMBL/GenBank/DDBJ whole genome shotgun (WGS) entry which is preliminary data.</text>
</comment>
<evidence type="ECO:0000256" key="6">
    <source>
        <dbReference type="ARBA" id="ARBA00023002"/>
    </source>
</evidence>